<feature type="region of interest" description="Disordered" evidence="1">
    <location>
        <begin position="18"/>
        <end position="40"/>
    </location>
</feature>
<sequence>MGSRQSCCSASGKAEVEVVSAQPSVQDTQAEEGVDEEAPNAAVSHVGSSMSLRRARMESKSQLVVDKDVLRGIRLSRTLRRLGALWLTSPADLKESARGLLWEQSQPVESLDRFLSHTWWTSGRLKLLALLLQNGWPFMLLCYVLAAAAAASLHFSLSNVQSRLEKDREFIYKSINDWYGSEEAFTEHVRGPLKKELLASTADLPVQYSFLMVLPFFSVSLDALLGCSMAGVSVVDLLPRFFANDIGWAVLWFLLGTKLTWRLTEIFSAQRSCRAMDYATTCFIYFAGYVCWSFVGGEVVVLVWAGLWPSVAWAAFLIVMIYLQYRSGLCDGAGVVPAASPRTPAKAGRAALKRLQEALNRGAEALVASPAKQPRGAGLTPELAYARQKLVTSEKGA</sequence>
<evidence type="ECO:0000313" key="3">
    <source>
        <dbReference type="EMBL" id="CAJ1376869.1"/>
    </source>
</evidence>
<evidence type="ECO:0008006" key="5">
    <source>
        <dbReference type="Google" id="ProtNLM"/>
    </source>
</evidence>
<reference evidence="3" key="1">
    <citation type="submission" date="2023-08" db="EMBL/GenBank/DDBJ databases">
        <authorList>
            <person name="Chen Y."/>
            <person name="Shah S."/>
            <person name="Dougan E. K."/>
            <person name="Thang M."/>
            <person name="Chan C."/>
        </authorList>
    </citation>
    <scope>NUCLEOTIDE SEQUENCE</scope>
</reference>
<dbReference type="EMBL" id="CAUJNA010000424">
    <property type="protein sequence ID" value="CAJ1376869.1"/>
    <property type="molecule type" value="Genomic_DNA"/>
</dbReference>
<feature type="compositionally biased region" description="Acidic residues" evidence="1">
    <location>
        <begin position="29"/>
        <end position="38"/>
    </location>
</feature>
<proteinExistence type="predicted"/>
<dbReference type="AlphaFoldDB" id="A0AA36HYL7"/>
<protein>
    <recommendedName>
        <fullName evidence="5">Transmembrane protein</fullName>
    </recommendedName>
</protein>
<comment type="caution">
    <text evidence="3">The sequence shown here is derived from an EMBL/GenBank/DDBJ whole genome shotgun (WGS) entry which is preliminary data.</text>
</comment>
<keyword evidence="2" id="KW-0472">Membrane</keyword>
<feature type="transmembrane region" description="Helical" evidence="2">
    <location>
        <begin position="210"/>
        <end position="234"/>
    </location>
</feature>
<keyword evidence="4" id="KW-1185">Reference proteome</keyword>
<keyword evidence="2" id="KW-1133">Transmembrane helix</keyword>
<feature type="transmembrane region" description="Helical" evidence="2">
    <location>
        <begin position="301"/>
        <end position="323"/>
    </location>
</feature>
<organism evidence="3 4">
    <name type="scientific">Effrenium voratum</name>
    <dbReference type="NCBI Taxonomy" id="2562239"/>
    <lineage>
        <taxon>Eukaryota</taxon>
        <taxon>Sar</taxon>
        <taxon>Alveolata</taxon>
        <taxon>Dinophyceae</taxon>
        <taxon>Suessiales</taxon>
        <taxon>Symbiodiniaceae</taxon>
        <taxon>Effrenium</taxon>
    </lineage>
</organism>
<evidence type="ECO:0000313" key="4">
    <source>
        <dbReference type="Proteomes" id="UP001178507"/>
    </source>
</evidence>
<name>A0AA36HYL7_9DINO</name>
<feature type="transmembrane region" description="Helical" evidence="2">
    <location>
        <begin position="275"/>
        <end position="295"/>
    </location>
</feature>
<feature type="transmembrane region" description="Helical" evidence="2">
    <location>
        <begin position="136"/>
        <end position="157"/>
    </location>
</feature>
<keyword evidence="2" id="KW-0812">Transmembrane</keyword>
<feature type="transmembrane region" description="Helical" evidence="2">
    <location>
        <begin position="246"/>
        <end position="263"/>
    </location>
</feature>
<evidence type="ECO:0000256" key="2">
    <source>
        <dbReference type="SAM" id="Phobius"/>
    </source>
</evidence>
<gene>
    <name evidence="3" type="ORF">EVOR1521_LOCUS5818</name>
</gene>
<evidence type="ECO:0000256" key="1">
    <source>
        <dbReference type="SAM" id="MobiDB-lite"/>
    </source>
</evidence>
<dbReference type="Proteomes" id="UP001178507">
    <property type="component" value="Unassembled WGS sequence"/>
</dbReference>
<accession>A0AA36HYL7</accession>